<dbReference type="Gene3D" id="3.50.50.60">
    <property type="entry name" value="FAD/NAD(P)-binding domain"/>
    <property type="match status" value="1"/>
</dbReference>
<evidence type="ECO:0000256" key="2">
    <source>
        <dbReference type="ARBA" id="ARBA00022630"/>
    </source>
</evidence>
<evidence type="ECO:0000313" key="7">
    <source>
        <dbReference type="Proteomes" id="UP001138500"/>
    </source>
</evidence>
<dbReference type="Pfam" id="PF00890">
    <property type="entry name" value="FAD_binding_2"/>
    <property type="match status" value="1"/>
</dbReference>
<dbReference type="InterPro" id="IPR050315">
    <property type="entry name" value="FAD-oxidoreductase_2"/>
</dbReference>
<feature type="non-terminal residue" evidence="6">
    <location>
        <position position="129"/>
    </location>
</feature>
<evidence type="ECO:0000256" key="4">
    <source>
        <dbReference type="ARBA" id="ARBA00023002"/>
    </source>
</evidence>
<sequence>MAPLPQKCDVLVIGGGNAGFCAALAATESGARDVLLIDKCPEAWAGGNTYFTAGAMRTVHRGLEDLRPLVNNVDPELARTIDLDPYTPAEFRRDLHRICAGRSDPRLSAALIDESHEAVRWLAGKGVRF</sequence>
<dbReference type="GO" id="GO:0016491">
    <property type="term" value="F:oxidoreductase activity"/>
    <property type="evidence" value="ECO:0007669"/>
    <property type="project" value="UniProtKB-KW"/>
</dbReference>
<protein>
    <submittedName>
        <fullName evidence="6">Precorrin 3B synthase CobZ</fullName>
    </submittedName>
</protein>
<name>A0A9W7SPV0_9PEZI</name>
<dbReference type="EMBL" id="RIBY02002024">
    <property type="protein sequence ID" value="KAH9826138.1"/>
    <property type="molecule type" value="Genomic_DNA"/>
</dbReference>
<gene>
    <name evidence="6" type="ORF">Tdes44962_MAKER10073</name>
</gene>
<comment type="caution">
    <text evidence="6">The sequence shown here is derived from an EMBL/GenBank/DDBJ whole genome shotgun (WGS) entry which is preliminary data.</text>
</comment>
<keyword evidence="3" id="KW-0274">FAD</keyword>
<evidence type="ECO:0000256" key="1">
    <source>
        <dbReference type="ARBA" id="ARBA00001974"/>
    </source>
</evidence>
<dbReference type="Proteomes" id="UP001138500">
    <property type="component" value="Unassembled WGS sequence"/>
</dbReference>
<dbReference type="InterPro" id="IPR003953">
    <property type="entry name" value="FAD-dep_OxRdtase_2_FAD-bd"/>
</dbReference>
<organism evidence="6 7">
    <name type="scientific">Teratosphaeria destructans</name>
    <dbReference type="NCBI Taxonomy" id="418781"/>
    <lineage>
        <taxon>Eukaryota</taxon>
        <taxon>Fungi</taxon>
        <taxon>Dikarya</taxon>
        <taxon>Ascomycota</taxon>
        <taxon>Pezizomycotina</taxon>
        <taxon>Dothideomycetes</taxon>
        <taxon>Dothideomycetidae</taxon>
        <taxon>Mycosphaerellales</taxon>
        <taxon>Teratosphaeriaceae</taxon>
        <taxon>Teratosphaeria</taxon>
    </lineage>
</organism>
<dbReference type="PANTHER" id="PTHR43400">
    <property type="entry name" value="FUMARATE REDUCTASE"/>
    <property type="match status" value="1"/>
</dbReference>
<reference evidence="6 7" key="2">
    <citation type="journal article" date="2021" name="Curr. Genet.">
        <title>Genetic response to nitrogen starvation in the aggressive Eucalyptus foliar pathogen Teratosphaeria destructans.</title>
        <authorList>
            <person name="Havenga M."/>
            <person name="Wingfield B.D."/>
            <person name="Wingfield M.J."/>
            <person name="Dreyer L.L."/>
            <person name="Roets F."/>
            <person name="Aylward J."/>
        </authorList>
    </citation>
    <scope>NUCLEOTIDE SEQUENCE [LARGE SCALE GENOMIC DNA]</scope>
    <source>
        <strain evidence="6">CMW44962</strain>
    </source>
</reference>
<dbReference type="AlphaFoldDB" id="A0A9W7SPV0"/>
<comment type="cofactor">
    <cofactor evidence="1">
        <name>FAD</name>
        <dbReference type="ChEBI" id="CHEBI:57692"/>
    </cofactor>
</comment>
<dbReference type="InterPro" id="IPR036188">
    <property type="entry name" value="FAD/NAD-bd_sf"/>
</dbReference>
<keyword evidence="7" id="KW-1185">Reference proteome</keyword>
<evidence type="ECO:0000256" key="3">
    <source>
        <dbReference type="ARBA" id="ARBA00022827"/>
    </source>
</evidence>
<accession>A0A9W7SPV0</accession>
<dbReference type="PANTHER" id="PTHR43400:SF7">
    <property type="entry name" value="FAD-DEPENDENT OXIDOREDUCTASE 2 FAD BINDING DOMAIN-CONTAINING PROTEIN"/>
    <property type="match status" value="1"/>
</dbReference>
<keyword evidence="2" id="KW-0285">Flavoprotein</keyword>
<reference evidence="6 7" key="1">
    <citation type="journal article" date="2018" name="IMA Fungus">
        <title>IMA Genome-F 10: Nine draft genome sequences of Claviceps purpurea s.lat., including C. arundinis, C. humidiphila, and C. cf. spartinae, pseudomolecules for the pitch canker pathogen Fusarium circinatum, draft genome of Davidsoniella eucalypti, Grosmannia galeiformis, Quambalaria eucalypti, and Teratosphaeria destructans.</title>
        <authorList>
            <person name="Wingfield B.D."/>
            <person name="Liu M."/>
            <person name="Nguyen H.D."/>
            <person name="Lane F.A."/>
            <person name="Morgan S.W."/>
            <person name="De Vos L."/>
            <person name="Wilken P.M."/>
            <person name="Duong T.A."/>
            <person name="Aylward J."/>
            <person name="Coetzee M.P."/>
            <person name="Dadej K."/>
            <person name="De Beer Z.W."/>
            <person name="Findlay W."/>
            <person name="Havenga M."/>
            <person name="Kolarik M."/>
            <person name="Menzies J.G."/>
            <person name="Naidoo K."/>
            <person name="Pochopski O."/>
            <person name="Shoukouhi P."/>
            <person name="Santana Q.C."/>
            <person name="Seifert K.A."/>
            <person name="Soal N."/>
            <person name="Steenkamp E.T."/>
            <person name="Tatham C.T."/>
            <person name="van der Nest M.A."/>
            <person name="Wingfield M.J."/>
        </authorList>
    </citation>
    <scope>NUCLEOTIDE SEQUENCE [LARGE SCALE GENOMIC DNA]</scope>
    <source>
        <strain evidence="6">CMW44962</strain>
    </source>
</reference>
<feature type="domain" description="FAD-dependent oxidoreductase 2 FAD-binding" evidence="5">
    <location>
        <begin position="9"/>
        <end position="129"/>
    </location>
</feature>
<evidence type="ECO:0000259" key="5">
    <source>
        <dbReference type="Pfam" id="PF00890"/>
    </source>
</evidence>
<evidence type="ECO:0000313" key="6">
    <source>
        <dbReference type="EMBL" id="KAH9826138.1"/>
    </source>
</evidence>
<dbReference type="OrthoDB" id="7777654at2759"/>
<keyword evidence="4" id="KW-0560">Oxidoreductase</keyword>
<dbReference type="SUPFAM" id="SSF51905">
    <property type="entry name" value="FAD/NAD(P)-binding domain"/>
    <property type="match status" value="1"/>
</dbReference>
<proteinExistence type="predicted"/>